<evidence type="ECO:0000256" key="2">
    <source>
        <dbReference type="ARBA" id="ARBA00021310"/>
    </source>
</evidence>
<dbReference type="SUPFAM" id="SSF50249">
    <property type="entry name" value="Nucleic acid-binding proteins"/>
    <property type="match status" value="1"/>
</dbReference>
<evidence type="ECO:0000256" key="3">
    <source>
        <dbReference type="ARBA" id="ARBA00022763"/>
    </source>
</evidence>
<dbReference type="GO" id="GO:0006302">
    <property type="term" value="P:double-strand break repair"/>
    <property type="evidence" value="ECO:0007669"/>
    <property type="project" value="TreeGrafter"/>
</dbReference>
<comment type="function">
    <text evidence="7">Involved in DNA repair and RecF pathway recombination.</text>
</comment>
<dbReference type="InterPro" id="IPR022572">
    <property type="entry name" value="DNA_rep/recomb_RecO_N"/>
</dbReference>
<dbReference type="EMBL" id="DSPX01000172">
    <property type="protein sequence ID" value="HGG02271.1"/>
    <property type="molecule type" value="Genomic_DNA"/>
</dbReference>
<name>A0A7C3VRX0_9CYAN</name>
<evidence type="ECO:0000256" key="1">
    <source>
        <dbReference type="ARBA" id="ARBA00007452"/>
    </source>
</evidence>
<proteinExistence type="inferred from homology"/>
<protein>
    <recommendedName>
        <fullName evidence="2 7">DNA repair protein RecO</fullName>
    </recommendedName>
    <alternativeName>
        <fullName evidence="6 7">Recombination protein O</fullName>
    </alternativeName>
</protein>
<comment type="caution">
    <text evidence="9">The sequence shown here is derived from an EMBL/GenBank/DDBJ whole genome shotgun (WGS) entry which is preliminary data.</text>
</comment>
<accession>A0A7C3VRX0</accession>
<evidence type="ECO:0000256" key="4">
    <source>
        <dbReference type="ARBA" id="ARBA00023172"/>
    </source>
</evidence>
<keyword evidence="5 7" id="KW-0234">DNA repair</keyword>
<comment type="similarity">
    <text evidence="1 7">Belongs to the RecO family.</text>
</comment>
<dbReference type="AlphaFoldDB" id="A0A7C3VRX0"/>
<dbReference type="NCBIfam" id="TIGR00613">
    <property type="entry name" value="reco"/>
    <property type="match status" value="1"/>
</dbReference>
<evidence type="ECO:0000256" key="7">
    <source>
        <dbReference type="HAMAP-Rule" id="MF_00201"/>
    </source>
</evidence>
<dbReference type="InterPro" id="IPR042242">
    <property type="entry name" value="RecO_C"/>
</dbReference>
<dbReference type="Pfam" id="PF11967">
    <property type="entry name" value="RecO_N"/>
    <property type="match status" value="1"/>
</dbReference>
<dbReference type="Pfam" id="PF02565">
    <property type="entry name" value="RecO_C"/>
    <property type="match status" value="1"/>
</dbReference>
<dbReference type="SUPFAM" id="SSF57863">
    <property type="entry name" value="ArfGap/RecO-like zinc finger"/>
    <property type="match status" value="1"/>
</dbReference>
<keyword evidence="4 7" id="KW-0233">DNA recombination</keyword>
<dbReference type="InterPro" id="IPR012340">
    <property type="entry name" value="NA-bd_OB-fold"/>
</dbReference>
<dbReference type="InterPro" id="IPR003717">
    <property type="entry name" value="RecO"/>
</dbReference>
<dbReference type="GO" id="GO:0006310">
    <property type="term" value="P:DNA recombination"/>
    <property type="evidence" value="ECO:0007669"/>
    <property type="project" value="UniProtKB-UniRule"/>
</dbReference>
<dbReference type="GO" id="GO:0043590">
    <property type="term" value="C:bacterial nucleoid"/>
    <property type="evidence" value="ECO:0007669"/>
    <property type="project" value="TreeGrafter"/>
</dbReference>
<organism evidence="9">
    <name type="scientific">Planktothricoides sp. SpSt-374</name>
    <dbReference type="NCBI Taxonomy" id="2282167"/>
    <lineage>
        <taxon>Bacteria</taxon>
        <taxon>Bacillati</taxon>
        <taxon>Cyanobacteriota</taxon>
        <taxon>Cyanophyceae</taxon>
        <taxon>Oscillatoriophycideae</taxon>
        <taxon>Oscillatoriales</taxon>
        <taxon>Oscillatoriaceae</taxon>
        <taxon>Planktothricoides</taxon>
    </lineage>
</organism>
<evidence type="ECO:0000313" key="9">
    <source>
        <dbReference type="EMBL" id="HGG02271.1"/>
    </source>
</evidence>
<dbReference type="PANTHER" id="PTHR33991:SF1">
    <property type="entry name" value="DNA REPAIR PROTEIN RECO"/>
    <property type="match status" value="1"/>
</dbReference>
<sequence length="281" mass="30393">MNRTYKATGINLKSVPLGEADRLVTILTREHGLLRAVAPGARKPKSQLSGRLQLFVVNELLLHQGRSLPKITQAHTLKSHSRLSGDLGKLAAGQYLGELVMAMALSEQPQEQLFSLLAEHLHRLEMGLLPVLALLAHGIYHLLAEAGVAPQVHACCLTGEPLIPQWSHPNWRVGFSFTAGGTFSLGALLHQESVPSRLRPVRLSAPQLAGLQYLAAAELPAQLSAGVHSLSEIWPSLERLLRVYAEYHLDTSIRSAALIDSYLPSESLAGGGEVMADRATT</sequence>
<keyword evidence="3 7" id="KW-0227">DNA damage</keyword>
<reference evidence="9" key="1">
    <citation type="journal article" date="2020" name="mSystems">
        <title>Genome- and Community-Level Interaction Insights into Carbon Utilization and Element Cycling Functions of Hydrothermarchaeota in Hydrothermal Sediment.</title>
        <authorList>
            <person name="Zhou Z."/>
            <person name="Liu Y."/>
            <person name="Xu W."/>
            <person name="Pan J."/>
            <person name="Luo Z.H."/>
            <person name="Li M."/>
        </authorList>
    </citation>
    <scope>NUCLEOTIDE SEQUENCE [LARGE SCALE GENOMIC DNA]</scope>
    <source>
        <strain evidence="9">SpSt-374</strain>
    </source>
</reference>
<evidence type="ECO:0000256" key="5">
    <source>
        <dbReference type="ARBA" id="ARBA00023204"/>
    </source>
</evidence>
<evidence type="ECO:0000259" key="8">
    <source>
        <dbReference type="Pfam" id="PF11967"/>
    </source>
</evidence>
<evidence type="ECO:0000256" key="6">
    <source>
        <dbReference type="ARBA" id="ARBA00033409"/>
    </source>
</evidence>
<dbReference type="Gene3D" id="2.40.50.140">
    <property type="entry name" value="Nucleic acid-binding proteins"/>
    <property type="match status" value="1"/>
</dbReference>
<dbReference type="InterPro" id="IPR037278">
    <property type="entry name" value="ARFGAP/RecO"/>
</dbReference>
<gene>
    <name evidence="7 9" type="primary">recO</name>
    <name evidence="9" type="ORF">ENR15_16925</name>
</gene>
<dbReference type="PANTHER" id="PTHR33991">
    <property type="entry name" value="DNA REPAIR PROTEIN RECO"/>
    <property type="match status" value="1"/>
</dbReference>
<dbReference type="Gene3D" id="1.20.1440.120">
    <property type="entry name" value="Recombination protein O, C-terminal domain"/>
    <property type="match status" value="1"/>
</dbReference>
<feature type="domain" description="DNA replication/recombination mediator RecO N-terminal" evidence="8">
    <location>
        <begin position="1"/>
        <end position="79"/>
    </location>
</feature>
<dbReference type="HAMAP" id="MF_00201">
    <property type="entry name" value="RecO"/>
    <property type="match status" value="1"/>
</dbReference>